<keyword evidence="3 6" id="KW-0808">Transferase</keyword>
<organism evidence="8 9">
    <name type="scientific">Tsukamurella paurometabola (strain ATCC 8368 / DSM 20162 / CCUG 35730 / CIP 100753 / JCM 10117 / KCTC 9821 / NBRC 16120 / NCIMB 702349 / NCTC 13040)</name>
    <name type="common">Corynebacterium paurometabolum</name>
    <dbReference type="NCBI Taxonomy" id="521096"/>
    <lineage>
        <taxon>Bacteria</taxon>
        <taxon>Bacillati</taxon>
        <taxon>Actinomycetota</taxon>
        <taxon>Actinomycetes</taxon>
        <taxon>Mycobacteriales</taxon>
        <taxon>Tsukamurellaceae</taxon>
        <taxon>Tsukamurella</taxon>
    </lineage>
</organism>
<evidence type="ECO:0000256" key="6">
    <source>
        <dbReference type="PROSITE-ProRule" id="PRU01016"/>
    </source>
</evidence>
<reference evidence="9" key="1">
    <citation type="submission" date="2010-03" db="EMBL/GenBank/DDBJ databases">
        <title>The complete chromosome of Tsukamurella paurometabola DSM 20162.</title>
        <authorList>
            <consortium name="US DOE Joint Genome Institute (JGI-PGF)"/>
            <person name="Lucas S."/>
            <person name="Copeland A."/>
            <person name="Lapidus A."/>
            <person name="Glavina del Rio T."/>
            <person name="Dalin E."/>
            <person name="Tice H."/>
            <person name="Bruce D."/>
            <person name="Goodwin L."/>
            <person name="Pitluck S."/>
            <person name="Kyrpides N."/>
            <person name="Mavromatis K."/>
            <person name="Ivanova N."/>
            <person name="Mikhailova N."/>
            <person name="Munk A.C."/>
            <person name="Brettin T."/>
            <person name="Detter J.C."/>
            <person name="Tapia R."/>
            <person name="Han C."/>
            <person name="Larimer F."/>
            <person name="Land M."/>
            <person name="Hauser L."/>
            <person name="Markowitz V."/>
            <person name="Cheng J.-F."/>
            <person name="Hugenholtz P."/>
            <person name="Woyke T."/>
            <person name="Wu D."/>
            <person name="Jando M."/>
            <person name="Brambilla E."/>
            <person name="Klenk H.-P."/>
            <person name="Eisen J.A."/>
        </authorList>
    </citation>
    <scope>NUCLEOTIDE SEQUENCE [LARGE SCALE GENOMIC DNA]</scope>
    <source>
        <strain evidence="9">ATCC 8368 / DSM 20162 / CCUG 35730 / CIP 100753 / JCM 10117 / KCTC 9821 / NBRC 16120 / NCIMB 702349 / NCTC 13040</strain>
    </source>
</reference>
<dbReference type="GO" id="GO:0032259">
    <property type="term" value="P:methylation"/>
    <property type="evidence" value="ECO:0007669"/>
    <property type="project" value="UniProtKB-KW"/>
</dbReference>
<accession>D5UYA2</accession>
<dbReference type="STRING" id="521096.Tpau_1588"/>
<keyword evidence="4 6" id="KW-0949">S-adenosyl-L-methionine</keyword>
<evidence type="ECO:0000256" key="3">
    <source>
        <dbReference type="ARBA" id="ARBA00022679"/>
    </source>
</evidence>
<evidence type="ECO:0000313" key="8">
    <source>
        <dbReference type="EMBL" id="ADG78209.1"/>
    </source>
</evidence>
<dbReference type="SUPFAM" id="SSF53335">
    <property type="entry name" value="S-adenosyl-L-methionine-dependent methyltransferases"/>
    <property type="match status" value="1"/>
</dbReference>
<dbReference type="Gene3D" id="3.40.50.150">
    <property type="entry name" value="Vaccinia Virus protein VP39"/>
    <property type="match status" value="1"/>
</dbReference>
<reference evidence="8 9" key="2">
    <citation type="journal article" date="2011" name="Stand. Genomic Sci.">
        <title>Complete genome sequence of Tsukamurella paurometabola type strain (no. 33).</title>
        <authorList>
            <person name="Munk A.C."/>
            <person name="Lapidus A."/>
            <person name="Lucas S."/>
            <person name="Nolan M."/>
            <person name="Tice H."/>
            <person name="Cheng J.F."/>
            <person name="Del Rio T.G."/>
            <person name="Goodwin L."/>
            <person name="Pitluck S."/>
            <person name="Liolios K."/>
            <person name="Huntemann M."/>
            <person name="Ivanova N."/>
            <person name="Mavromatis K."/>
            <person name="Mikhailova N."/>
            <person name="Pati A."/>
            <person name="Chen A."/>
            <person name="Palaniappan K."/>
            <person name="Tapia R."/>
            <person name="Han C."/>
            <person name="Land M."/>
            <person name="Hauser L."/>
            <person name="Chang Y.J."/>
            <person name="Jeffries C.D."/>
            <person name="Brettin T."/>
            <person name="Yasawong M."/>
            <person name="Brambilla E.M."/>
            <person name="Rohde M."/>
            <person name="Sikorski J."/>
            <person name="Goker M."/>
            <person name="Detter J.C."/>
            <person name="Woyke T."/>
            <person name="Bristow J."/>
            <person name="Eisen J.A."/>
            <person name="Markowitz V."/>
            <person name="Hugenholtz P."/>
            <person name="Kyrpides N.C."/>
            <person name="Klenk H.P."/>
        </authorList>
    </citation>
    <scope>NUCLEOTIDE SEQUENCE [LARGE SCALE GENOMIC DNA]</scope>
    <source>
        <strain evidence="9">ATCC 8368 / DSM 20162 / CCUG 35730 / CIP 100753 / JCM 10117 / KCTC 9821 / NBRC 16120 / NCIMB 702349 / NCTC 13040</strain>
    </source>
</reference>
<dbReference type="AlphaFoldDB" id="D5UYA2"/>
<feature type="active site" evidence="6">
    <location>
        <position position="88"/>
    </location>
</feature>
<evidence type="ECO:0000256" key="5">
    <source>
        <dbReference type="ARBA" id="ARBA00022747"/>
    </source>
</evidence>
<comment type="similarity">
    <text evidence="6 7">Belongs to the class I-like SAM-binding methyltransferase superfamily. C5-methyltransferase family.</text>
</comment>
<evidence type="ECO:0000256" key="1">
    <source>
        <dbReference type="ARBA" id="ARBA00011975"/>
    </source>
</evidence>
<sequence length="385" mass="42505">MIEHESFTSESKWRAAEFFAGIGLAGIGLEKADIKVAWSNDISPVKYALYEKHFGEREGHRYIVGDLATLEASQDPIDIDVAWASFPCTDLSVAGTRAGIHRGTSSSAFWYFVKTLSRMKESRPSVVVLENVNALATRRGGEDIASVIRALNGLGYSVDVMSIDAKHFVAQSRPRLFLVGAKNVVVEGGSGSSLLRPPWLNAIFEDDSLVTHRGALPTLPSTDKIGLASHIDRLDDDDSRWWNEGRVAAYLSSLSEIQRERLDALISANVPAVRTAYRRMRSGEPRWEMRNDDIAGCLRTSRGGSSKQALIVVNAHGRLQIRWMTPKEYASLMGVPEYDIEGVKPHHAYSGFGDAVCTPVVEWLSKNYIVPILESIQQDRIATAC</sequence>
<dbReference type="PROSITE" id="PS51679">
    <property type="entry name" value="SAM_MT_C5"/>
    <property type="match status" value="1"/>
</dbReference>
<dbReference type="NCBIfam" id="TIGR00675">
    <property type="entry name" value="dcm"/>
    <property type="match status" value="1"/>
</dbReference>
<dbReference type="InterPro" id="IPR029063">
    <property type="entry name" value="SAM-dependent_MTases_sf"/>
</dbReference>
<gene>
    <name evidence="8" type="ordered locus">Tpau_1588</name>
</gene>
<evidence type="ECO:0000256" key="7">
    <source>
        <dbReference type="RuleBase" id="RU000416"/>
    </source>
</evidence>
<proteinExistence type="inferred from homology"/>
<dbReference type="GO" id="GO:0003886">
    <property type="term" value="F:DNA (cytosine-5-)-methyltransferase activity"/>
    <property type="evidence" value="ECO:0007669"/>
    <property type="project" value="UniProtKB-EC"/>
</dbReference>
<protein>
    <recommendedName>
        <fullName evidence="1">DNA (cytosine-5-)-methyltransferase</fullName>
        <ecNumber evidence="1">2.1.1.37</ecNumber>
    </recommendedName>
</protein>
<dbReference type="KEGG" id="tpr:Tpau_1588"/>
<keyword evidence="5" id="KW-0680">Restriction system</keyword>
<keyword evidence="2 6" id="KW-0489">Methyltransferase</keyword>
<dbReference type="PRINTS" id="PR00105">
    <property type="entry name" value="C5METTRFRASE"/>
</dbReference>
<dbReference type="eggNOG" id="COG0270">
    <property type="taxonomic scope" value="Bacteria"/>
</dbReference>
<dbReference type="EMBL" id="CP001966">
    <property type="protein sequence ID" value="ADG78209.1"/>
    <property type="molecule type" value="Genomic_DNA"/>
</dbReference>
<dbReference type="GO" id="GO:0009307">
    <property type="term" value="P:DNA restriction-modification system"/>
    <property type="evidence" value="ECO:0007669"/>
    <property type="project" value="UniProtKB-KW"/>
</dbReference>
<dbReference type="PANTHER" id="PTHR46098:SF1">
    <property type="entry name" value="TRNA (CYTOSINE(38)-C(5))-METHYLTRANSFERASE"/>
    <property type="match status" value="1"/>
</dbReference>
<dbReference type="Pfam" id="PF00145">
    <property type="entry name" value="DNA_methylase"/>
    <property type="match status" value="1"/>
</dbReference>
<name>D5UYA2_TSUPD</name>
<evidence type="ECO:0000313" key="9">
    <source>
        <dbReference type="Proteomes" id="UP000001213"/>
    </source>
</evidence>
<dbReference type="REBASE" id="26094">
    <property type="entry name" value="M.Tpa20162ORF1588P"/>
</dbReference>
<keyword evidence="9" id="KW-1185">Reference proteome</keyword>
<dbReference type="PANTHER" id="PTHR46098">
    <property type="entry name" value="TRNA (CYTOSINE(38)-C(5))-METHYLTRANSFERASE"/>
    <property type="match status" value="1"/>
</dbReference>
<dbReference type="Proteomes" id="UP000001213">
    <property type="component" value="Chromosome"/>
</dbReference>
<evidence type="ECO:0000256" key="4">
    <source>
        <dbReference type="ARBA" id="ARBA00022691"/>
    </source>
</evidence>
<dbReference type="InterPro" id="IPR050750">
    <property type="entry name" value="C5-MTase"/>
</dbReference>
<evidence type="ECO:0000256" key="2">
    <source>
        <dbReference type="ARBA" id="ARBA00022603"/>
    </source>
</evidence>
<dbReference type="EC" id="2.1.1.37" evidence="1"/>
<dbReference type="RefSeq" id="WP_013126240.1">
    <property type="nucleotide sequence ID" value="NC_014158.1"/>
</dbReference>
<dbReference type="HOGENOM" id="CLU_006958_3_0_11"/>
<dbReference type="InterPro" id="IPR001525">
    <property type="entry name" value="C5_MeTfrase"/>
</dbReference>